<accession>A0A8T0U4N0</accession>
<evidence type="ECO:0000313" key="2">
    <source>
        <dbReference type="EMBL" id="KAG2615986.1"/>
    </source>
</evidence>
<feature type="compositionally biased region" description="Polar residues" evidence="1">
    <location>
        <begin position="61"/>
        <end position="71"/>
    </location>
</feature>
<name>A0A8T0U4N0_PANVG</name>
<keyword evidence="3" id="KW-1185">Reference proteome</keyword>
<evidence type="ECO:0000256" key="1">
    <source>
        <dbReference type="SAM" id="MobiDB-lite"/>
    </source>
</evidence>
<feature type="compositionally biased region" description="Low complexity" evidence="1">
    <location>
        <begin position="72"/>
        <end position="82"/>
    </location>
</feature>
<proteinExistence type="predicted"/>
<dbReference type="EMBL" id="CM029042">
    <property type="protein sequence ID" value="KAG2615986.1"/>
    <property type="molecule type" value="Genomic_DNA"/>
</dbReference>
<gene>
    <name evidence="2" type="ORF">PVAP13_3NG082729</name>
</gene>
<reference evidence="2" key="1">
    <citation type="submission" date="2020-05" db="EMBL/GenBank/DDBJ databases">
        <title>WGS assembly of Panicum virgatum.</title>
        <authorList>
            <person name="Lovell J.T."/>
            <person name="Jenkins J."/>
            <person name="Shu S."/>
            <person name="Juenger T.E."/>
            <person name="Schmutz J."/>
        </authorList>
    </citation>
    <scope>NUCLEOTIDE SEQUENCE</scope>
    <source>
        <strain evidence="2">AP13</strain>
    </source>
</reference>
<dbReference type="Proteomes" id="UP000823388">
    <property type="component" value="Chromosome 3N"/>
</dbReference>
<protein>
    <submittedName>
        <fullName evidence="2">Uncharacterized protein</fullName>
    </submittedName>
</protein>
<dbReference type="AlphaFoldDB" id="A0A8T0U4N0"/>
<feature type="region of interest" description="Disordered" evidence="1">
    <location>
        <begin position="29"/>
        <end position="149"/>
    </location>
</feature>
<organism evidence="2 3">
    <name type="scientific">Panicum virgatum</name>
    <name type="common">Blackwell switchgrass</name>
    <dbReference type="NCBI Taxonomy" id="38727"/>
    <lineage>
        <taxon>Eukaryota</taxon>
        <taxon>Viridiplantae</taxon>
        <taxon>Streptophyta</taxon>
        <taxon>Embryophyta</taxon>
        <taxon>Tracheophyta</taxon>
        <taxon>Spermatophyta</taxon>
        <taxon>Magnoliopsida</taxon>
        <taxon>Liliopsida</taxon>
        <taxon>Poales</taxon>
        <taxon>Poaceae</taxon>
        <taxon>PACMAD clade</taxon>
        <taxon>Panicoideae</taxon>
        <taxon>Panicodae</taxon>
        <taxon>Paniceae</taxon>
        <taxon>Panicinae</taxon>
        <taxon>Panicum</taxon>
        <taxon>Panicum sect. Hiantes</taxon>
    </lineage>
</organism>
<sequence length="162" mass="16871">MHLLQQIMQTKKANCIRGERRCKITIPLSSNAYESAGPDEPAARSGRRGQASPRQGAVGVATTSSRPTASKSTLPFSPLTRTTTRRSRGREGAGEAGSSSSPSDSGDREPPSPSLPPLRRISGAAKRGGRSHCLSPSSSSSSPLRPKITVAGAREAHAQGLS</sequence>
<evidence type="ECO:0000313" key="3">
    <source>
        <dbReference type="Proteomes" id="UP000823388"/>
    </source>
</evidence>
<comment type="caution">
    <text evidence="2">The sequence shown here is derived from an EMBL/GenBank/DDBJ whole genome shotgun (WGS) entry which is preliminary data.</text>
</comment>